<dbReference type="AlphaFoldDB" id="A0AB39HMS2"/>
<evidence type="ECO:0000313" key="2">
    <source>
        <dbReference type="EMBL" id="XDK31969.1"/>
    </source>
</evidence>
<dbReference type="Pfam" id="PF19700">
    <property type="entry name" value="DUF6198"/>
    <property type="match status" value="1"/>
</dbReference>
<feature type="transmembrane region" description="Helical" evidence="1">
    <location>
        <begin position="103"/>
        <end position="124"/>
    </location>
</feature>
<keyword evidence="1" id="KW-1133">Transmembrane helix</keyword>
<dbReference type="RefSeq" id="WP_368652693.1">
    <property type="nucleotide sequence ID" value="NZ_CP162599.1"/>
</dbReference>
<keyword evidence="1" id="KW-0812">Transmembrane</keyword>
<dbReference type="PANTHER" id="PTHR40078">
    <property type="entry name" value="INTEGRAL MEMBRANE PROTEIN-RELATED"/>
    <property type="match status" value="1"/>
</dbReference>
<reference evidence="2" key="1">
    <citation type="submission" date="2024-07" db="EMBL/GenBank/DDBJ databases">
        <title>Halotolerant mesophilic bacterium Ornithinibacillus sp. 4-3, sp. nov., isolated from soil.</title>
        <authorList>
            <person name="Sidarenka A.V."/>
            <person name="Guliayeva D.E."/>
            <person name="Leanovich S.I."/>
            <person name="Hileuskaya K.S."/>
            <person name="Akhremchuk A.E."/>
            <person name="Sikolenko M.A."/>
            <person name="Valentovich L.N."/>
        </authorList>
    </citation>
    <scope>NUCLEOTIDE SEQUENCE</scope>
    <source>
        <strain evidence="2">4-3</strain>
    </source>
</reference>
<dbReference type="PANTHER" id="PTHR40078:SF1">
    <property type="entry name" value="INTEGRAL MEMBRANE PROTEIN"/>
    <property type="match status" value="1"/>
</dbReference>
<keyword evidence="1" id="KW-0472">Membrane</keyword>
<name>A0AB39HMS2_9BACI</name>
<dbReference type="InterPro" id="IPR038750">
    <property type="entry name" value="YczE/YyaS-like"/>
</dbReference>
<sequence>MVFAVRFAFFIFGLILFSLGIAITVNMQHLGLQPWDVLSVALTNRFGLSFGTWSIIIGIILVCVAWILDRSYVKIGTFLNIIVIGLFVDLFLWLDFLPKETNIFIDSIVIIVGTSIVGFAGGLYNAAGLGSGPRDGFVLSIAEKLNRSISKVRIVIEITVVLIGFALGGPVFIFTFLLTFIQSPIFQYFYLKFREVIRRLDENHNKNLQRRVAKVK</sequence>
<protein>
    <submittedName>
        <fullName evidence="2">YitT family protein</fullName>
    </submittedName>
</protein>
<proteinExistence type="predicted"/>
<accession>A0AB39HMS2</accession>
<feature type="transmembrane region" description="Helical" evidence="1">
    <location>
        <begin position="154"/>
        <end position="181"/>
    </location>
</feature>
<feature type="transmembrane region" description="Helical" evidence="1">
    <location>
        <begin position="75"/>
        <end position="97"/>
    </location>
</feature>
<organism evidence="2">
    <name type="scientific">Ornithinibacillus sp. 4-3</name>
    <dbReference type="NCBI Taxonomy" id="3231488"/>
    <lineage>
        <taxon>Bacteria</taxon>
        <taxon>Bacillati</taxon>
        <taxon>Bacillota</taxon>
        <taxon>Bacilli</taxon>
        <taxon>Bacillales</taxon>
        <taxon>Bacillaceae</taxon>
        <taxon>Ornithinibacillus</taxon>
    </lineage>
</organism>
<evidence type="ECO:0000256" key="1">
    <source>
        <dbReference type="SAM" id="Phobius"/>
    </source>
</evidence>
<gene>
    <name evidence="2" type="ORF">AB4Y30_13145</name>
</gene>
<dbReference type="EMBL" id="CP162599">
    <property type="protein sequence ID" value="XDK31969.1"/>
    <property type="molecule type" value="Genomic_DNA"/>
</dbReference>
<feature type="transmembrane region" description="Helical" evidence="1">
    <location>
        <begin position="46"/>
        <end position="68"/>
    </location>
</feature>